<evidence type="ECO:0000256" key="2">
    <source>
        <dbReference type="SAM" id="Phobius"/>
    </source>
</evidence>
<sequence>MVRHLSRVGQVRVPENASTGTTIQVRDPVTGIDLQVRVPIGVSPGGSIIIQRPSHRYTAVPIQTGTVVTEGRPIASENTMAASPVQEAVLVQSGPPDHSTARHHNRGSSNGIHSIPDQLAIMPFADENNCLTAASSDSETCDTGKRIAVIGSGLAGLTTAWALCNASTESDVSEVTIFERSDRLGLCSQSLSYSPSLTVDVPYRATSGAYYPTLTKLCRKLAIRFVESDWSISCTNLGDSTRRPFFEFRNWVVSIGSFSIKVKVPIVAALRSLFFTISVILNILYFTLTMPSPTSTDLRHITIADWMEARAYPHTFIYDIFLPWLAIFCSVSVDNLALCPADVAVEFLRAHWGDGRNFWRKWSDLGDDNCIRRFAGNGVRTLAEKLVAHPRIVVKLNTEVSDLNALLRRYNCVVVATEAPTAGRLLGGVDDARASLLMGLKHEKSVVWMHRDSKLLPKGNESRWRSGLNIFIAPSNDESKQWSRNAYVSVYLPSCDSELANEMAKRGNDTVIQTWSPLNLVSNEPRDLLRSPSYFTRPVLTEEYFETIGALAKLNGYGGVYLAGSYSYAGNRKIPLLENALLSGITAAAKILNVKEEELLCTLVL</sequence>
<dbReference type="GO" id="GO:0016491">
    <property type="term" value="F:oxidoreductase activity"/>
    <property type="evidence" value="ECO:0007669"/>
    <property type="project" value="TreeGrafter"/>
</dbReference>
<dbReference type="SUPFAM" id="SSF51905">
    <property type="entry name" value="FAD/NAD(P)-binding domain"/>
    <property type="match status" value="1"/>
</dbReference>
<dbReference type="AlphaFoldDB" id="A0A7J6LKW8"/>
<evidence type="ECO:0000313" key="4">
    <source>
        <dbReference type="Proteomes" id="UP000591131"/>
    </source>
</evidence>
<dbReference type="Gene3D" id="3.50.50.60">
    <property type="entry name" value="FAD/NAD(P)-binding domain"/>
    <property type="match status" value="1"/>
</dbReference>
<keyword evidence="4" id="KW-1185">Reference proteome</keyword>
<dbReference type="PANTHER" id="PTHR42923">
    <property type="entry name" value="PROTOPORPHYRINOGEN OXIDASE"/>
    <property type="match status" value="1"/>
</dbReference>
<comment type="caution">
    <text evidence="3">The sequence shown here is derived from an EMBL/GenBank/DDBJ whole genome shotgun (WGS) entry which is preliminary data.</text>
</comment>
<keyword evidence="2" id="KW-0812">Transmembrane</keyword>
<evidence type="ECO:0000313" key="3">
    <source>
        <dbReference type="EMBL" id="KAF4659908.1"/>
    </source>
</evidence>
<feature type="transmembrane region" description="Helical" evidence="2">
    <location>
        <begin position="268"/>
        <end position="288"/>
    </location>
</feature>
<protein>
    <recommendedName>
        <fullName evidence="5">Amine oxidase domain-containing protein</fullName>
    </recommendedName>
</protein>
<dbReference type="Proteomes" id="UP000591131">
    <property type="component" value="Unassembled WGS sequence"/>
</dbReference>
<gene>
    <name evidence="3" type="ORF">FOL47_007382</name>
</gene>
<dbReference type="OrthoDB" id="423130at2759"/>
<reference evidence="3 4" key="1">
    <citation type="submission" date="2020-04" db="EMBL/GenBank/DDBJ databases">
        <title>Perkinsus chesapeaki whole genome sequence.</title>
        <authorList>
            <person name="Bogema D.R."/>
        </authorList>
    </citation>
    <scope>NUCLEOTIDE SEQUENCE [LARGE SCALE GENOMIC DNA]</scope>
    <source>
        <strain evidence="3">ATCC PRA-425</strain>
    </source>
</reference>
<dbReference type="InterPro" id="IPR050464">
    <property type="entry name" value="Zeta_carotene_desat/Oxidored"/>
</dbReference>
<organism evidence="3 4">
    <name type="scientific">Perkinsus chesapeaki</name>
    <name type="common">Clam parasite</name>
    <name type="synonym">Perkinsus andrewsi</name>
    <dbReference type="NCBI Taxonomy" id="330153"/>
    <lineage>
        <taxon>Eukaryota</taxon>
        <taxon>Sar</taxon>
        <taxon>Alveolata</taxon>
        <taxon>Perkinsozoa</taxon>
        <taxon>Perkinsea</taxon>
        <taxon>Perkinsida</taxon>
        <taxon>Perkinsidae</taxon>
        <taxon>Perkinsus</taxon>
    </lineage>
</organism>
<accession>A0A7J6LKW8</accession>
<evidence type="ECO:0000256" key="1">
    <source>
        <dbReference type="SAM" id="MobiDB-lite"/>
    </source>
</evidence>
<dbReference type="InterPro" id="IPR036188">
    <property type="entry name" value="FAD/NAD-bd_sf"/>
</dbReference>
<keyword evidence="2" id="KW-0472">Membrane</keyword>
<proteinExistence type="predicted"/>
<feature type="region of interest" description="Disordered" evidence="1">
    <location>
        <begin position="93"/>
        <end position="112"/>
    </location>
</feature>
<dbReference type="EMBL" id="JAAPAO010000434">
    <property type="protein sequence ID" value="KAF4659908.1"/>
    <property type="molecule type" value="Genomic_DNA"/>
</dbReference>
<name>A0A7J6LKW8_PERCH</name>
<keyword evidence="2" id="KW-1133">Transmembrane helix</keyword>
<dbReference type="Pfam" id="PF13450">
    <property type="entry name" value="NAD_binding_8"/>
    <property type="match status" value="1"/>
</dbReference>
<dbReference type="PANTHER" id="PTHR42923:SF17">
    <property type="entry name" value="AMINE OXIDASE DOMAIN-CONTAINING PROTEIN"/>
    <property type="match status" value="1"/>
</dbReference>
<evidence type="ECO:0008006" key="5">
    <source>
        <dbReference type="Google" id="ProtNLM"/>
    </source>
</evidence>